<reference evidence="1 2" key="1">
    <citation type="submission" date="2018-08" db="EMBL/GenBank/DDBJ databases">
        <title>The first complete genome of Treponema rectale (CHPAT), a commensal spirochete of the bovine rectum.</title>
        <authorList>
            <person name="Staton G.J."/>
            <person name="Clegg S.R."/>
            <person name="Carter S.D."/>
            <person name="Radford A.D."/>
            <person name="Darby A."/>
            <person name="Hall N."/>
            <person name="Birtles R.J."/>
            <person name="Evans N.J."/>
        </authorList>
    </citation>
    <scope>NUCLEOTIDE SEQUENCE [LARGE SCALE GENOMIC DNA]</scope>
    <source>
        <strain evidence="1 2">CHPA</strain>
    </source>
</reference>
<dbReference type="Proteomes" id="UP000593591">
    <property type="component" value="Chromosome"/>
</dbReference>
<proteinExistence type="predicted"/>
<gene>
    <name evidence="1" type="ORF">DYE49_01445</name>
</gene>
<name>A0A7M1XIK0_9SPIR</name>
<evidence type="ECO:0000313" key="2">
    <source>
        <dbReference type="Proteomes" id="UP000593591"/>
    </source>
</evidence>
<accession>A0A7M1XIK0</accession>
<dbReference type="AlphaFoldDB" id="A0A7M1XIK0"/>
<evidence type="ECO:0008006" key="3">
    <source>
        <dbReference type="Google" id="ProtNLM"/>
    </source>
</evidence>
<evidence type="ECO:0000313" key="1">
    <source>
        <dbReference type="EMBL" id="QOS39187.1"/>
    </source>
</evidence>
<organism evidence="1 2">
    <name type="scientific">Treponema rectale</name>
    <dbReference type="NCBI Taxonomy" id="744512"/>
    <lineage>
        <taxon>Bacteria</taxon>
        <taxon>Pseudomonadati</taxon>
        <taxon>Spirochaetota</taxon>
        <taxon>Spirochaetia</taxon>
        <taxon>Spirochaetales</taxon>
        <taxon>Treponemataceae</taxon>
        <taxon>Treponema</taxon>
    </lineage>
</organism>
<dbReference type="PROSITE" id="PS51257">
    <property type="entry name" value="PROKAR_LIPOPROTEIN"/>
    <property type="match status" value="1"/>
</dbReference>
<dbReference type="EMBL" id="CP031517">
    <property type="protein sequence ID" value="QOS39187.1"/>
    <property type="molecule type" value="Genomic_DNA"/>
</dbReference>
<sequence length="146" mass="17215">MRFFRKIAFVPFAILFSCSKPNYVDSYDYTLYESYKGSMKGIEVYCWKDSDIWYSGILPGTNRIKTTEEVNYLQTNLPCPLTRMREILSDYEKDEIGLICITTKPAECLNYLITTENIDEYQYVCEQLEIDFPQGQIYDDTQDNHI</sequence>
<protein>
    <recommendedName>
        <fullName evidence="3">Lipoprotein</fullName>
    </recommendedName>
</protein>
<dbReference type="KEGG" id="trc:DYE49_01445"/>